<dbReference type="AlphaFoldDB" id="A0A6S6SRB5"/>
<organism evidence="1">
    <name type="scientific">uncultured Aureispira sp</name>
    <dbReference type="NCBI Taxonomy" id="1331704"/>
    <lineage>
        <taxon>Bacteria</taxon>
        <taxon>Pseudomonadati</taxon>
        <taxon>Bacteroidota</taxon>
        <taxon>Saprospiria</taxon>
        <taxon>Saprospirales</taxon>
        <taxon>Saprospiraceae</taxon>
        <taxon>Aureispira</taxon>
        <taxon>environmental samples</taxon>
    </lineage>
</organism>
<reference evidence="1" key="1">
    <citation type="submission" date="2020-01" db="EMBL/GenBank/DDBJ databases">
        <authorList>
            <person name="Meier V. D."/>
            <person name="Meier V D."/>
        </authorList>
    </citation>
    <scope>NUCLEOTIDE SEQUENCE</scope>
    <source>
        <strain evidence="1">HLG_WM_MAG_10</strain>
    </source>
</reference>
<evidence type="ECO:0000313" key="1">
    <source>
        <dbReference type="EMBL" id="CAA6808753.1"/>
    </source>
</evidence>
<sequence>KQPKMAKKNKAIPNTYKIRVVYGFKEKLKIVLLGELESGKVDDGMFIKVSFDSGLEIGQWEIIEVLHTSFINQHENPNFKGLIIKCKNLADFELLKSLRVYDEVIELVH</sequence>
<name>A0A6S6SRB5_9BACT</name>
<protein>
    <submittedName>
        <fullName evidence="1">Uncharacterized protein</fullName>
    </submittedName>
</protein>
<accession>A0A6S6SRB5</accession>
<feature type="non-terminal residue" evidence="1">
    <location>
        <position position="1"/>
    </location>
</feature>
<proteinExistence type="predicted"/>
<dbReference type="EMBL" id="CACVAQ010000145">
    <property type="protein sequence ID" value="CAA6808753.1"/>
    <property type="molecule type" value="Genomic_DNA"/>
</dbReference>
<gene>
    <name evidence="1" type="ORF">HELGO_WM35506</name>
</gene>